<dbReference type="Pfam" id="PF00156">
    <property type="entry name" value="Pribosyltran"/>
    <property type="match status" value="1"/>
</dbReference>
<dbReference type="InterPro" id="IPR029057">
    <property type="entry name" value="PRTase-like"/>
</dbReference>
<organism evidence="3 4">
    <name type="scientific">Parablautia intestinalis</name>
    <dbReference type="NCBI Taxonomy" id="2320100"/>
    <lineage>
        <taxon>Bacteria</taxon>
        <taxon>Bacillati</taxon>
        <taxon>Bacillota</taxon>
        <taxon>Clostridia</taxon>
        <taxon>Lachnospirales</taxon>
        <taxon>Lachnospiraceae</taxon>
        <taxon>Parablautia</taxon>
    </lineage>
</organism>
<dbReference type="Gene3D" id="3.40.50.2020">
    <property type="match status" value="1"/>
</dbReference>
<dbReference type="PANTHER" id="PTHR47505">
    <property type="entry name" value="DNA UTILIZATION PROTEIN YHGH"/>
    <property type="match status" value="1"/>
</dbReference>
<comment type="caution">
    <text evidence="3">The sequence shown here is derived from an EMBL/GenBank/DDBJ whole genome shotgun (WGS) entry which is preliminary data.</text>
</comment>
<dbReference type="OrthoDB" id="9779910at2"/>
<sequence length="406" mass="45592">MFRCISELKGLIIDFDSFRYMETGIWSELMDRYKCLFLAMNGQTAETAEKAYGWRSVYWIEDFQQMFAPNQATHERALDIMGLQPTEVAYISMDCSFLERAMGFLGGTIWVTRRVTYLDASRAPDFICPDVNSLKGLLLNQVSGFLGETAIFPEAGKRGLTAPVQFYVDGNSIPMYMLGRYFGRGHYMNQLHPYSTAILLNKKEGKGYYRKFDGTFAEIYGRVVKALQGKYKIDGIVAVPARSNQDDRFEGILEMIAEKCCIGNFGSSFTCIRDYPTQKRLSASERQKNIGGAFRCGPGLEGKNIVMIDDVITTGATIQECIRELRAGGVNQVIVLVLGVNQFRGTYWSSRTVHVACPVCGEGMSLNVNGNNGNFFYSCHFCNNTISFREGRKILCDKVNSEIFNG</sequence>
<evidence type="ECO:0000313" key="3">
    <source>
        <dbReference type="EMBL" id="RKI86941.1"/>
    </source>
</evidence>
<name>A0A3A9AHT3_9FIRM</name>
<evidence type="ECO:0000259" key="2">
    <source>
        <dbReference type="Pfam" id="PF00156"/>
    </source>
</evidence>
<dbReference type="EMBL" id="RAYQ01000053">
    <property type="protein sequence ID" value="RKI86941.1"/>
    <property type="molecule type" value="Genomic_DNA"/>
</dbReference>
<proteinExistence type="inferred from homology"/>
<evidence type="ECO:0000256" key="1">
    <source>
        <dbReference type="ARBA" id="ARBA00008007"/>
    </source>
</evidence>
<dbReference type="SUPFAM" id="SSF53271">
    <property type="entry name" value="PRTase-like"/>
    <property type="match status" value="1"/>
</dbReference>
<reference evidence="3 4" key="1">
    <citation type="submission" date="2018-09" db="EMBL/GenBank/DDBJ databases">
        <title>Murine metabolic-syndrome-specific gut microbial biobank.</title>
        <authorList>
            <person name="Liu C."/>
        </authorList>
    </citation>
    <scope>NUCLEOTIDE SEQUENCE [LARGE SCALE GENOMIC DNA]</scope>
    <source>
        <strain evidence="3 4">0.1xD8-82</strain>
    </source>
</reference>
<evidence type="ECO:0000313" key="4">
    <source>
        <dbReference type="Proteomes" id="UP000280696"/>
    </source>
</evidence>
<dbReference type="AlphaFoldDB" id="A0A3A9AHT3"/>
<feature type="domain" description="Phosphoribosyltransferase" evidence="2">
    <location>
        <begin position="296"/>
        <end position="338"/>
    </location>
</feature>
<dbReference type="PANTHER" id="PTHR47505:SF1">
    <property type="entry name" value="DNA UTILIZATION PROTEIN YHGH"/>
    <property type="match status" value="1"/>
</dbReference>
<dbReference type="RefSeq" id="WP_120472418.1">
    <property type="nucleotide sequence ID" value="NZ_RAYQ01000053.1"/>
</dbReference>
<protein>
    <recommendedName>
        <fullName evidence="2">Phosphoribosyltransferase domain-containing protein</fullName>
    </recommendedName>
</protein>
<comment type="similarity">
    <text evidence="1">Belongs to the ComF/GntX family.</text>
</comment>
<dbReference type="InterPro" id="IPR000836">
    <property type="entry name" value="PRTase_dom"/>
</dbReference>
<dbReference type="Proteomes" id="UP000280696">
    <property type="component" value="Unassembled WGS sequence"/>
</dbReference>
<keyword evidence="4" id="KW-1185">Reference proteome</keyword>
<gene>
    <name evidence="3" type="ORF">D7V94_22070</name>
</gene>
<dbReference type="CDD" id="cd06223">
    <property type="entry name" value="PRTases_typeI"/>
    <property type="match status" value="1"/>
</dbReference>
<accession>A0A3A9AHT3</accession>
<dbReference type="InterPro" id="IPR051910">
    <property type="entry name" value="ComF/GntX_DNA_util-trans"/>
</dbReference>